<reference evidence="1 2" key="1">
    <citation type="submission" date="2019-08" db="EMBL/GenBank/DDBJ databases">
        <title>Deep-cultivation of Planctomycetes and their phenomic and genomic characterization uncovers novel biology.</title>
        <authorList>
            <person name="Wiegand S."/>
            <person name="Jogler M."/>
            <person name="Boedeker C."/>
            <person name="Pinto D."/>
            <person name="Vollmers J."/>
            <person name="Rivas-Marin E."/>
            <person name="Kohn T."/>
            <person name="Peeters S.H."/>
            <person name="Heuer A."/>
            <person name="Rast P."/>
            <person name="Oberbeckmann S."/>
            <person name="Bunk B."/>
            <person name="Jeske O."/>
            <person name="Meyerdierks A."/>
            <person name="Storesund J.E."/>
            <person name="Kallscheuer N."/>
            <person name="Luecker S."/>
            <person name="Lage O.M."/>
            <person name="Pohl T."/>
            <person name="Merkel B.J."/>
            <person name="Hornburger P."/>
            <person name="Mueller R.-W."/>
            <person name="Bruemmer F."/>
            <person name="Labrenz M."/>
            <person name="Spormann A.M."/>
            <person name="Op den Camp H."/>
            <person name="Overmann J."/>
            <person name="Amann R."/>
            <person name="Jetten M.S.M."/>
            <person name="Mascher T."/>
            <person name="Medema M.H."/>
            <person name="Devos D.P."/>
            <person name="Kaster A.-K."/>
            <person name="Ovreas L."/>
            <person name="Rohde M."/>
            <person name="Galperin M.Y."/>
            <person name="Jogler C."/>
        </authorList>
    </citation>
    <scope>NUCLEOTIDE SEQUENCE [LARGE SCALE GENOMIC DNA]</scope>
    <source>
        <strain evidence="1 2">UC8</strain>
    </source>
</reference>
<keyword evidence="2" id="KW-1185">Reference proteome</keyword>
<dbReference type="KEGG" id="rul:UC8_56030"/>
<gene>
    <name evidence="1" type="ORF">UC8_56030</name>
</gene>
<name>A0A5B9QZN3_9BACT</name>
<accession>A0A5B9QZN3</accession>
<evidence type="ECO:0000313" key="1">
    <source>
        <dbReference type="EMBL" id="QEG43552.1"/>
    </source>
</evidence>
<protein>
    <submittedName>
        <fullName evidence="1">Uncharacterized protein</fullName>
    </submittedName>
</protein>
<dbReference type="EMBL" id="CP042914">
    <property type="protein sequence ID" value="QEG43552.1"/>
    <property type="molecule type" value="Genomic_DNA"/>
</dbReference>
<dbReference type="RefSeq" id="WP_148080609.1">
    <property type="nucleotide sequence ID" value="NZ_CP042914.1"/>
</dbReference>
<organism evidence="1 2">
    <name type="scientific">Roseimaritima ulvae</name>
    <dbReference type="NCBI Taxonomy" id="980254"/>
    <lineage>
        <taxon>Bacteria</taxon>
        <taxon>Pseudomonadati</taxon>
        <taxon>Planctomycetota</taxon>
        <taxon>Planctomycetia</taxon>
        <taxon>Pirellulales</taxon>
        <taxon>Pirellulaceae</taxon>
        <taxon>Roseimaritima</taxon>
    </lineage>
</organism>
<sequence length="225" mass="25244">MNEPSHATLLSGSVLEWAVRPIERKDICAQDNVSFVRSVGTTRWEQFVYESTIPLRDRDEDGSAPFEYPFFCRRSGKRLALLGQTYEISKAIEDDLIRKTFVLRMRRVTIAVDPLVKALVEKPTVYSLSYAYARAPAYGTALKNVIFYGEDLGNAGIFREIIPLLTFASCGLRRASGGTQLLKISSSGKLSFTLRNDSTLVEIERILGYLRDNGYLKGALLDEES</sequence>
<dbReference type="Proteomes" id="UP000325286">
    <property type="component" value="Chromosome"/>
</dbReference>
<dbReference type="AlphaFoldDB" id="A0A5B9QZN3"/>
<evidence type="ECO:0000313" key="2">
    <source>
        <dbReference type="Proteomes" id="UP000325286"/>
    </source>
</evidence>
<proteinExistence type="predicted"/>